<proteinExistence type="predicted"/>
<evidence type="ECO:0000259" key="1">
    <source>
        <dbReference type="Pfam" id="PF01927"/>
    </source>
</evidence>
<evidence type="ECO:0000313" key="2">
    <source>
        <dbReference type="EMBL" id="HDD43467.1"/>
    </source>
</evidence>
<dbReference type="PANTHER" id="PTHR39081:SF1">
    <property type="entry name" value="MUT7-C RNASE DOMAIN-CONTAINING PROTEIN"/>
    <property type="match status" value="1"/>
</dbReference>
<gene>
    <name evidence="2" type="ORF">ENG63_01200</name>
</gene>
<sequence length="157" mass="19092">MEKFLVDIMLGKLARWLRILGYDAIYANIKEIHILFYYLENGYIFLTRRGQWKNCRHLKGKAVYFVQSDKWPEQLKEIVNKYNLKPYYLFSRCIVCNTPLVKKEKNELLLTIPEYVAHSFSQFKFCPKCKRIYWPGTHQKRMREKLKEIFGENWILL</sequence>
<comment type="caution">
    <text evidence="2">The sequence shown here is derived from an EMBL/GenBank/DDBJ whole genome shotgun (WGS) entry which is preliminary data.</text>
</comment>
<protein>
    <recommendedName>
        <fullName evidence="1">Mut7-C RNAse domain-containing protein</fullName>
    </recommendedName>
</protein>
<accession>A0A7C0Y1H0</accession>
<dbReference type="PANTHER" id="PTHR39081">
    <property type="entry name" value="MUT7-C DOMAIN-CONTAINING PROTEIN"/>
    <property type="match status" value="1"/>
</dbReference>
<dbReference type="Pfam" id="PF01927">
    <property type="entry name" value="Mut7-C"/>
    <property type="match status" value="1"/>
</dbReference>
<dbReference type="Proteomes" id="UP000886289">
    <property type="component" value="Unassembled WGS sequence"/>
</dbReference>
<organism evidence="2">
    <name type="scientific">Desulfofervidus auxilii</name>
    <dbReference type="NCBI Taxonomy" id="1621989"/>
    <lineage>
        <taxon>Bacteria</taxon>
        <taxon>Pseudomonadati</taxon>
        <taxon>Thermodesulfobacteriota</taxon>
        <taxon>Candidatus Desulfofervidia</taxon>
        <taxon>Candidatus Desulfofervidales</taxon>
        <taxon>Candidatus Desulfofervidaceae</taxon>
        <taxon>Candidatus Desulfofervidus</taxon>
    </lineage>
</organism>
<name>A0A7C0Y1H0_DESA2</name>
<dbReference type="AlphaFoldDB" id="A0A7C0Y1H0"/>
<feature type="domain" description="Mut7-C RNAse" evidence="1">
    <location>
        <begin position="3"/>
        <end position="145"/>
    </location>
</feature>
<dbReference type="EMBL" id="DRBS01000048">
    <property type="protein sequence ID" value="HDD43467.1"/>
    <property type="molecule type" value="Genomic_DNA"/>
</dbReference>
<dbReference type="InterPro" id="IPR002782">
    <property type="entry name" value="Mut7-C_RNAse_dom"/>
</dbReference>
<reference evidence="2" key="1">
    <citation type="journal article" date="2020" name="mSystems">
        <title>Genome- and Community-Level Interaction Insights into Carbon Utilization and Element Cycling Functions of Hydrothermarchaeota in Hydrothermal Sediment.</title>
        <authorList>
            <person name="Zhou Z."/>
            <person name="Liu Y."/>
            <person name="Xu W."/>
            <person name="Pan J."/>
            <person name="Luo Z.H."/>
            <person name="Li M."/>
        </authorList>
    </citation>
    <scope>NUCLEOTIDE SEQUENCE [LARGE SCALE GENOMIC DNA]</scope>
    <source>
        <strain evidence="2">HyVt-233</strain>
    </source>
</reference>